<sequence length="246" mass="27938">MSKYLVLIWHVIGLVKSVNQLKFQMKAFFSILIALFCLGNLSAQNTMSFNVQTVLPTGELKNDSPDLWGGGFAVTGAFNLKDSPIFLGGTLDFTRYGSQLRNGWHGSVMGDYRHRRQFEMSRLLGFIRISPDCDAGFYPYVDFNAGVNFVFTRSILRDSALEDPFDRYLDWHDFSFTYGIGAGVEIPVNPDILIDINFKTLKTGKTEYLTPNSVSFDTEQEIYLLDVQRSRFDTFTFSIGIKAYID</sequence>
<reference evidence="1 2" key="1">
    <citation type="submission" date="2016-01" db="EMBL/GenBank/DDBJ databases">
        <title>Genome sequencing of Roseivirga spongicola UST030701-084.</title>
        <authorList>
            <person name="Selvaratnam C."/>
            <person name="Thevarajoo S."/>
            <person name="Goh K.M."/>
            <person name="Ee R."/>
            <person name="Chan K.-G."/>
            <person name="Chong C.S."/>
        </authorList>
    </citation>
    <scope>NUCLEOTIDE SEQUENCE [LARGE SCALE GENOMIC DNA]</scope>
    <source>
        <strain evidence="1 2">UST030701-084</strain>
    </source>
</reference>
<dbReference type="Proteomes" id="UP000075606">
    <property type="component" value="Unassembled WGS sequence"/>
</dbReference>
<protein>
    <recommendedName>
        <fullName evidence="3">Outer membrane protein beta-barrel domain-containing protein</fullName>
    </recommendedName>
</protein>
<evidence type="ECO:0000313" key="1">
    <source>
        <dbReference type="EMBL" id="KYG74251.1"/>
    </source>
</evidence>
<dbReference type="RefSeq" id="WP_068224014.1">
    <property type="nucleotide sequence ID" value="NZ_LRPC01000028.1"/>
</dbReference>
<comment type="caution">
    <text evidence="1">The sequence shown here is derived from an EMBL/GenBank/DDBJ whole genome shotgun (WGS) entry which is preliminary data.</text>
</comment>
<gene>
    <name evidence="1" type="ORF">AWW68_16520</name>
</gene>
<dbReference type="STRING" id="333140.AWW68_16520"/>
<keyword evidence="2" id="KW-1185">Reference proteome</keyword>
<proteinExistence type="predicted"/>
<dbReference type="SUPFAM" id="SSF56925">
    <property type="entry name" value="OMPA-like"/>
    <property type="match status" value="1"/>
</dbReference>
<accession>A0A150X6B1</accession>
<dbReference type="Gene3D" id="2.40.160.20">
    <property type="match status" value="1"/>
</dbReference>
<dbReference type="InterPro" id="IPR011250">
    <property type="entry name" value="OMP/PagP_B-barrel"/>
</dbReference>
<name>A0A150X6B1_9BACT</name>
<dbReference type="EMBL" id="LRPC01000028">
    <property type="protein sequence ID" value="KYG74251.1"/>
    <property type="molecule type" value="Genomic_DNA"/>
</dbReference>
<dbReference type="AlphaFoldDB" id="A0A150X6B1"/>
<evidence type="ECO:0008006" key="3">
    <source>
        <dbReference type="Google" id="ProtNLM"/>
    </source>
</evidence>
<evidence type="ECO:0000313" key="2">
    <source>
        <dbReference type="Proteomes" id="UP000075606"/>
    </source>
</evidence>
<organism evidence="1 2">
    <name type="scientific">Roseivirga spongicola</name>
    <dbReference type="NCBI Taxonomy" id="333140"/>
    <lineage>
        <taxon>Bacteria</taxon>
        <taxon>Pseudomonadati</taxon>
        <taxon>Bacteroidota</taxon>
        <taxon>Cytophagia</taxon>
        <taxon>Cytophagales</taxon>
        <taxon>Roseivirgaceae</taxon>
        <taxon>Roseivirga</taxon>
    </lineage>
</organism>